<feature type="compositionally biased region" description="Polar residues" evidence="1">
    <location>
        <begin position="56"/>
        <end position="67"/>
    </location>
</feature>
<dbReference type="EMBL" id="CP034412">
    <property type="protein sequence ID" value="QCY48005.1"/>
    <property type="molecule type" value="Genomic_DNA"/>
</dbReference>
<dbReference type="RefSeq" id="WP_138176688.1">
    <property type="nucleotide sequence ID" value="NZ_BAAAGL010000029.1"/>
</dbReference>
<organism evidence="3 4">
    <name type="scientific">Glutamicibacter creatinolyticus</name>
    <dbReference type="NCBI Taxonomy" id="162496"/>
    <lineage>
        <taxon>Bacteria</taxon>
        <taxon>Bacillati</taxon>
        <taxon>Actinomycetota</taxon>
        <taxon>Actinomycetes</taxon>
        <taxon>Micrococcales</taxon>
        <taxon>Micrococcaceae</taxon>
        <taxon>Glutamicibacter</taxon>
    </lineage>
</organism>
<dbReference type="PROSITE" id="PS51257">
    <property type="entry name" value="PROKAR_LIPOPROTEIN"/>
    <property type="match status" value="1"/>
</dbReference>
<gene>
    <name evidence="3" type="ORF">GcLGCM259_2297</name>
</gene>
<name>A0A5B7WXE4_9MICC</name>
<feature type="signal peptide" evidence="2">
    <location>
        <begin position="1"/>
        <end position="28"/>
    </location>
</feature>
<dbReference type="AlphaFoldDB" id="A0A5B7WXE4"/>
<evidence type="ECO:0000256" key="2">
    <source>
        <dbReference type="SAM" id="SignalP"/>
    </source>
</evidence>
<reference evidence="3 4" key="1">
    <citation type="submission" date="2018-12" db="EMBL/GenBank/DDBJ databases">
        <title>Complete Genome Sequence of Glutamicibacter creatinolyticus strain LGCM259,isolated from an abscess of a 12-year-old mare in Italy.</title>
        <authorList>
            <person name="Santos R.G."/>
            <person name="Silva A.L."/>
            <person name="Seyffert N."/>
            <person name="Castro T.L.P."/>
            <person name="Attili A.R."/>
            <person name="Rifici C."/>
            <person name="Mazzullo G."/>
            <person name="Brenig B."/>
            <person name="Venanzi F."/>
            <person name="Azevedo V."/>
        </authorList>
    </citation>
    <scope>NUCLEOTIDE SEQUENCE [LARGE SCALE GENOMIC DNA]</scope>
    <source>
        <strain evidence="3 4">LGCM 259</strain>
    </source>
</reference>
<protein>
    <recommendedName>
        <fullName evidence="5">Sensor domain-containing protein</fullName>
    </recommendedName>
</protein>
<dbReference type="Proteomes" id="UP000307000">
    <property type="component" value="Chromosome"/>
</dbReference>
<evidence type="ECO:0008006" key="5">
    <source>
        <dbReference type="Google" id="ProtNLM"/>
    </source>
</evidence>
<dbReference type="KEGG" id="gcr:GcLGCM259_2297"/>
<proteinExistence type="predicted"/>
<evidence type="ECO:0000313" key="3">
    <source>
        <dbReference type="EMBL" id="QCY48005.1"/>
    </source>
</evidence>
<sequence>MAAKRFRAGAGLLVAGLLLAGCSAEPQAEQMPQDDIHVSATANPKPSGKPLPSPEPGSSEQTGQASTVELATQVGAVFAAQLGFDQSQRIGQEQLKELATPPTDTLKDVVVLPSQCEQPLEALNWSPAQLGTEVARTDFTNQAGNIAGSVEVAKVADRAPVEEHFKTVLTMRTDCSSVKLNRSEYTETLKFSNPQVGEVESQLAYTRRGNADTAQDTLVLVQTKGQYVAMVSFISGQSLADEQFGQVAKQIMDSVLGQL</sequence>
<feature type="region of interest" description="Disordered" evidence="1">
    <location>
        <begin position="26"/>
        <end position="67"/>
    </location>
</feature>
<feature type="chain" id="PRO_5038840003" description="Sensor domain-containing protein" evidence="2">
    <location>
        <begin position="29"/>
        <end position="259"/>
    </location>
</feature>
<keyword evidence="2" id="KW-0732">Signal</keyword>
<keyword evidence="4" id="KW-1185">Reference proteome</keyword>
<accession>A0A5B7WXE4</accession>
<evidence type="ECO:0000313" key="4">
    <source>
        <dbReference type="Proteomes" id="UP000307000"/>
    </source>
</evidence>
<evidence type="ECO:0000256" key="1">
    <source>
        <dbReference type="SAM" id="MobiDB-lite"/>
    </source>
</evidence>